<comment type="caution">
    <text evidence="1">The sequence shown here is derived from an EMBL/GenBank/DDBJ whole genome shotgun (WGS) entry which is preliminary data.</text>
</comment>
<dbReference type="Gene3D" id="3.30.1330.10">
    <property type="entry name" value="PurM-like, N-terminal domain"/>
    <property type="match status" value="1"/>
</dbReference>
<evidence type="ECO:0000313" key="2">
    <source>
        <dbReference type="Proteomes" id="UP000257479"/>
    </source>
</evidence>
<name>A0A3C1K9D7_9MICO</name>
<feature type="non-terminal residue" evidence="1">
    <location>
        <position position="49"/>
    </location>
</feature>
<accession>A0A3C1K9D7</accession>
<dbReference type="EMBL" id="DMNG01000024">
    <property type="protein sequence ID" value="HAN23279.1"/>
    <property type="molecule type" value="Genomic_DNA"/>
</dbReference>
<reference evidence="1 2" key="1">
    <citation type="journal article" date="2018" name="Nat. Biotechnol.">
        <title>A standardized bacterial taxonomy based on genome phylogeny substantially revises the tree of life.</title>
        <authorList>
            <person name="Parks D.H."/>
            <person name="Chuvochina M."/>
            <person name="Waite D.W."/>
            <person name="Rinke C."/>
            <person name="Skarshewski A."/>
            <person name="Chaumeil P.A."/>
            <person name="Hugenholtz P."/>
        </authorList>
    </citation>
    <scope>NUCLEOTIDE SEQUENCE [LARGE SCALE GENOMIC DNA]</scope>
    <source>
        <strain evidence="1">UBA9152</strain>
    </source>
</reference>
<dbReference type="AlphaFoldDB" id="A0A3C1K9D7"/>
<dbReference type="Proteomes" id="UP000257479">
    <property type="component" value="Unassembled WGS sequence"/>
</dbReference>
<organism evidence="1 2">
    <name type="scientific">Microbacterium ginsengisoli</name>
    <dbReference type="NCBI Taxonomy" id="400772"/>
    <lineage>
        <taxon>Bacteria</taxon>
        <taxon>Bacillati</taxon>
        <taxon>Actinomycetota</taxon>
        <taxon>Actinomycetes</taxon>
        <taxon>Micrococcales</taxon>
        <taxon>Microbacteriaceae</taxon>
        <taxon>Microbacterium</taxon>
    </lineage>
</organism>
<sequence length="49" mass="4976">MVDSPRNPYSEAGVDTAAGDLAVELMKSAVKRTHGPEVLGGVGGFAGLF</sequence>
<dbReference type="SUPFAM" id="SSF55326">
    <property type="entry name" value="PurM N-terminal domain-like"/>
    <property type="match status" value="1"/>
</dbReference>
<gene>
    <name evidence="1" type="ORF">DCP95_01740</name>
</gene>
<protein>
    <submittedName>
        <fullName evidence="1">Phosphoribosylformylglycinamidine cyclo-ligase</fullName>
    </submittedName>
</protein>
<dbReference type="GO" id="GO:0016874">
    <property type="term" value="F:ligase activity"/>
    <property type="evidence" value="ECO:0007669"/>
    <property type="project" value="UniProtKB-KW"/>
</dbReference>
<proteinExistence type="predicted"/>
<evidence type="ECO:0000313" key="1">
    <source>
        <dbReference type="EMBL" id="HAN23279.1"/>
    </source>
</evidence>
<dbReference type="InterPro" id="IPR036921">
    <property type="entry name" value="PurM-like_N_sf"/>
</dbReference>
<keyword evidence="1" id="KW-0436">Ligase</keyword>